<sequence>MSPSSSCRAQTSPVAALTALFVVCAALSCYATVLDRSLPTTDRDLAPATLDNVESALADDTGTVNLSRLSAAPAACPDGYSCRVVVAVDDERRVVGPDAPTDADSDSTRVSVRIEPGRVGFGTLRVEVWR</sequence>
<dbReference type="Proteomes" id="UP000011550">
    <property type="component" value="Unassembled WGS sequence"/>
</dbReference>
<reference evidence="1 2" key="1">
    <citation type="journal article" date="2014" name="PLoS Genet.">
        <title>Phylogenetically driven sequencing of extremely halophilic archaea reveals strategies for static and dynamic osmo-response.</title>
        <authorList>
            <person name="Becker E.A."/>
            <person name="Seitzer P.M."/>
            <person name="Tritt A."/>
            <person name="Larsen D."/>
            <person name="Krusor M."/>
            <person name="Yao A.I."/>
            <person name="Wu D."/>
            <person name="Madern D."/>
            <person name="Eisen J.A."/>
            <person name="Darling A.E."/>
            <person name="Facciotti M.T."/>
        </authorList>
    </citation>
    <scope>NUCLEOTIDE SEQUENCE [LARGE SCALE GENOMIC DNA]</scope>
    <source>
        <strain evidence="1 2">ATCC BAA-1512</strain>
    </source>
</reference>
<dbReference type="EMBL" id="AOLN01000018">
    <property type="protein sequence ID" value="ELZ91814.1"/>
    <property type="molecule type" value="Genomic_DNA"/>
</dbReference>
<dbReference type="STRING" id="662479.C440_15919"/>
<accession>M0I8P4</accession>
<proteinExistence type="predicted"/>
<protein>
    <submittedName>
        <fullName evidence="1">Uncharacterized protein</fullName>
    </submittedName>
</protein>
<evidence type="ECO:0000313" key="1">
    <source>
        <dbReference type="EMBL" id="ELZ91814.1"/>
    </source>
</evidence>
<dbReference type="Pfam" id="PF23956">
    <property type="entry name" value="DUF7285"/>
    <property type="match status" value="1"/>
</dbReference>
<gene>
    <name evidence="1" type="ORF">C440_15919</name>
</gene>
<keyword evidence="2" id="KW-1185">Reference proteome</keyword>
<dbReference type="PATRIC" id="fig|662479.7.peg.3234"/>
<evidence type="ECO:0000313" key="2">
    <source>
        <dbReference type="Proteomes" id="UP000011550"/>
    </source>
</evidence>
<dbReference type="AlphaFoldDB" id="M0I8P4"/>
<organism evidence="1 2">
    <name type="scientific">Haloferax mucosum ATCC BAA-1512</name>
    <dbReference type="NCBI Taxonomy" id="662479"/>
    <lineage>
        <taxon>Archaea</taxon>
        <taxon>Methanobacteriati</taxon>
        <taxon>Methanobacteriota</taxon>
        <taxon>Stenosarchaea group</taxon>
        <taxon>Halobacteria</taxon>
        <taxon>Halobacteriales</taxon>
        <taxon>Haloferacaceae</taxon>
        <taxon>Haloferax</taxon>
    </lineage>
</organism>
<name>M0I8P4_9EURY</name>
<comment type="caution">
    <text evidence="1">The sequence shown here is derived from an EMBL/GenBank/DDBJ whole genome shotgun (WGS) entry which is preliminary data.</text>
</comment>
<dbReference type="OrthoDB" id="308110at2157"/>
<dbReference type="InterPro" id="IPR055709">
    <property type="entry name" value="DUF7285"/>
</dbReference>
<dbReference type="RefSeq" id="WP_008321644.1">
    <property type="nucleotide sequence ID" value="NZ_AOLN01000018.1"/>
</dbReference>